<dbReference type="GO" id="GO:0006952">
    <property type="term" value="P:defense response"/>
    <property type="evidence" value="ECO:0007669"/>
    <property type="project" value="UniProtKB-KW"/>
</dbReference>
<dbReference type="OrthoDB" id="2973320at2759"/>
<name>A0A5N6PFQ9_9ASTR</name>
<feature type="region of interest" description="Disordered" evidence="6">
    <location>
        <begin position="1013"/>
        <end position="1051"/>
    </location>
</feature>
<dbReference type="Pfam" id="PF00931">
    <property type="entry name" value="NB-ARC"/>
    <property type="match status" value="2"/>
</dbReference>
<dbReference type="InterPro" id="IPR056789">
    <property type="entry name" value="LRR_R13L1-DRL21"/>
</dbReference>
<reference evidence="11 12" key="1">
    <citation type="submission" date="2019-05" db="EMBL/GenBank/DDBJ databases">
        <title>Mikania micrantha, genome provides insights into the molecular mechanism of rapid growth.</title>
        <authorList>
            <person name="Liu B."/>
        </authorList>
    </citation>
    <scope>NUCLEOTIDE SEQUENCE [LARGE SCALE GENOMIC DNA]</scope>
    <source>
        <strain evidence="11">NLD-2019</strain>
        <tissue evidence="11">Leaf</tissue>
    </source>
</reference>
<keyword evidence="1" id="KW-0433">Leucine-rich repeat</keyword>
<evidence type="ECO:0000256" key="4">
    <source>
        <dbReference type="ARBA" id="ARBA00022821"/>
    </source>
</evidence>
<dbReference type="Pfam" id="PF23598">
    <property type="entry name" value="LRR_14"/>
    <property type="match status" value="1"/>
</dbReference>
<dbReference type="SUPFAM" id="SSF52058">
    <property type="entry name" value="L domain-like"/>
    <property type="match status" value="3"/>
</dbReference>
<feature type="domain" description="Disease resistance R13L4/SHOC-2-like LRR" evidence="9">
    <location>
        <begin position="1310"/>
        <end position="1629"/>
    </location>
</feature>
<evidence type="ECO:0000259" key="8">
    <source>
        <dbReference type="Pfam" id="PF18052"/>
    </source>
</evidence>
<feature type="domain" description="R13L1/DRL21-like LRR repeat region" evidence="10">
    <location>
        <begin position="418"/>
        <end position="543"/>
    </location>
</feature>
<proteinExistence type="predicted"/>
<feature type="domain" description="NB-ARC" evidence="7">
    <location>
        <begin position="176"/>
        <end position="347"/>
    </location>
</feature>
<protein>
    <recommendedName>
        <fullName evidence="13">NB-ARC domain-containing protein</fullName>
    </recommendedName>
</protein>
<comment type="caution">
    <text evidence="11">The sequence shown here is derived from an EMBL/GenBank/DDBJ whole genome shotgun (WGS) entry which is preliminary data.</text>
</comment>
<dbReference type="PANTHER" id="PTHR36766">
    <property type="entry name" value="PLANT BROAD-SPECTRUM MILDEW RESISTANCE PROTEIN RPW8"/>
    <property type="match status" value="1"/>
</dbReference>
<feature type="compositionally biased region" description="Polar residues" evidence="6">
    <location>
        <begin position="1018"/>
        <end position="1035"/>
    </location>
</feature>
<dbReference type="EMBL" id="SZYD01000004">
    <property type="protein sequence ID" value="KAD6453342.1"/>
    <property type="molecule type" value="Genomic_DNA"/>
</dbReference>
<dbReference type="PRINTS" id="PR00364">
    <property type="entry name" value="DISEASERSIST"/>
</dbReference>
<organism evidence="11 12">
    <name type="scientific">Mikania micrantha</name>
    <name type="common">bitter vine</name>
    <dbReference type="NCBI Taxonomy" id="192012"/>
    <lineage>
        <taxon>Eukaryota</taxon>
        <taxon>Viridiplantae</taxon>
        <taxon>Streptophyta</taxon>
        <taxon>Embryophyta</taxon>
        <taxon>Tracheophyta</taxon>
        <taxon>Spermatophyta</taxon>
        <taxon>Magnoliopsida</taxon>
        <taxon>eudicotyledons</taxon>
        <taxon>Gunneridae</taxon>
        <taxon>Pentapetalae</taxon>
        <taxon>asterids</taxon>
        <taxon>campanulids</taxon>
        <taxon>Asterales</taxon>
        <taxon>Asteraceae</taxon>
        <taxon>Asteroideae</taxon>
        <taxon>Heliantheae alliance</taxon>
        <taxon>Eupatorieae</taxon>
        <taxon>Mikania</taxon>
    </lineage>
</organism>
<dbReference type="GO" id="GO:0051707">
    <property type="term" value="P:response to other organism"/>
    <property type="evidence" value="ECO:0007669"/>
    <property type="project" value="UniProtKB-ARBA"/>
</dbReference>
<dbReference type="InterPro" id="IPR002182">
    <property type="entry name" value="NB-ARC"/>
</dbReference>
<gene>
    <name evidence="11" type="ORF">E3N88_08047</name>
</gene>
<keyword evidence="3" id="KW-0547">Nucleotide-binding</keyword>
<dbReference type="GO" id="GO:0043531">
    <property type="term" value="F:ADP binding"/>
    <property type="evidence" value="ECO:0007669"/>
    <property type="project" value="InterPro"/>
</dbReference>
<dbReference type="InterPro" id="IPR041118">
    <property type="entry name" value="Rx_N"/>
</dbReference>
<evidence type="ECO:0008006" key="13">
    <source>
        <dbReference type="Google" id="ProtNLM"/>
    </source>
</evidence>
<dbReference type="PANTHER" id="PTHR36766:SF61">
    <property type="entry name" value="NB-ARC DOMAIN DISEASE RESISTANCE PROTEIN"/>
    <property type="match status" value="1"/>
</dbReference>
<evidence type="ECO:0000313" key="12">
    <source>
        <dbReference type="Proteomes" id="UP000326396"/>
    </source>
</evidence>
<evidence type="ECO:0000256" key="3">
    <source>
        <dbReference type="ARBA" id="ARBA00022741"/>
    </source>
</evidence>
<dbReference type="Pfam" id="PF18052">
    <property type="entry name" value="Rx_N"/>
    <property type="match status" value="1"/>
</dbReference>
<evidence type="ECO:0000256" key="1">
    <source>
        <dbReference type="ARBA" id="ARBA00022614"/>
    </source>
</evidence>
<evidence type="ECO:0000259" key="10">
    <source>
        <dbReference type="Pfam" id="PF25019"/>
    </source>
</evidence>
<dbReference type="Gene3D" id="3.40.50.300">
    <property type="entry name" value="P-loop containing nucleotide triphosphate hydrolases"/>
    <property type="match status" value="2"/>
</dbReference>
<dbReference type="InterPro" id="IPR055414">
    <property type="entry name" value="LRR_R13L4/SHOC2-like"/>
</dbReference>
<feature type="domain" description="Disease resistance N-terminal" evidence="8">
    <location>
        <begin position="7"/>
        <end position="98"/>
    </location>
</feature>
<dbReference type="Pfam" id="PF25019">
    <property type="entry name" value="LRR_R13L1-DRL21"/>
    <property type="match status" value="1"/>
</dbReference>
<keyword evidence="2" id="KW-0677">Repeat</keyword>
<dbReference type="InterPro" id="IPR032675">
    <property type="entry name" value="LRR_dom_sf"/>
</dbReference>
<dbReference type="Proteomes" id="UP000326396">
    <property type="component" value="Linkage Group LG12"/>
</dbReference>
<dbReference type="Gene3D" id="3.80.10.10">
    <property type="entry name" value="Ribonuclease Inhibitor"/>
    <property type="match status" value="3"/>
</dbReference>
<dbReference type="InterPro" id="IPR027417">
    <property type="entry name" value="P-loop_NTPase"/>
</dbReference>
<sequence>MAEVVVSAILPVLFEKLASSALKSIARHKGINADIKKLHRSLTRIQDVLADASRKEITSQAVKRWLNDLQHLAYDIDDALDDLATDAMEREFTHESDSSSSKVRKLIPSCCMNFPKSTKMLAKLDSINGRLQDLLKEKSDLGLSVIDEPKPRNYYNNRRFQSSVVDPSKIVGRQAEKEALVQQILQDDGPSHQKFGIVPIIGMGGVGKTTLARLLYDDQRVKDHFELKGWVCISDDFDIFGRSKDIFKDLGGGLMLENFNKLQEALRDHVRGKRFLLVLDDVWCESYADWETLVTPLCACAHGSKIIITTRKDQLVKQLECDPQKQLLQSLSQEDALSLLALNALDETTHVAVEFFVRLDIEEKHIEEEMLEKYHHMSFVREEYAPYKKFELPLRICELKSLQTLSRIIIGGSSGFEITKLKYFENLCGEVSIVGLEKVQNATDASVANFSQKMLSKLEVVWSDMWDSSRNDMLEMDVLNELKPRNDKLIKLKIKSYGGSEFPKWVGDPLLVHLKHVSLSGCKRCTSLPPLAQLQSLKELCIDYLDKVTAVGMEVLGTCRAFPSLEILSFRGMHGWEKWSINNGEDVFPCLKQLVIEYCPKLVEVTLDKMRSLDVLELEYCDSGVLRRLVEVASSVTKLKIASIFGLNDVVWRGVIGHLGAVEELRILGCPEIRYLWESKAFACKVLVNLRNLYLSFCTNMLSLGEKEYDEDRNLHIASLRNLIIFMCNNMERCSCTDSIEYLRVGDCRSITSISLLTTGGGGLKSLVIWGSYELLEREWGGQNNNNRMLLENVEISDWPNLKSIINLNCLVHLTRFEIQNCEGLESLPDNELPNLTSLKHLVIKDCPRMDGCFPCGLWPPNLQSLGIGRLKKPISEWGSQNFPTSLVELSLYDGGEDGVSSCSQFSNLLPSSLTSLELVDFEKLELFSIGLQHLQSLTFINCPNLHKLSHPQYLNNSLQHLSFDECPNMKDLPEQLLPSLLSLKIDYNCPNMKERCSKGGSYWPRISHIPHIEIRPDNSNPNRQPESGQNSKTGSEAFRSDASLRSAKEFTPESEAICSKEKADLGLSVIEEQKPRNIENRKYQSSVVDESRIVGRQAEKEVLVQQLLQADGPSHQNFSIVPIFGMGGVGKTTLARLLYDDQRVKDHFELKGWVCISDDFDIFGRTKDIFKSLGGELKKLEDFNKLHEALRDDVRGKRFLLVIDDLCCESYTDWQTLIGPLCTCAPGSKIIITTRKDQLLRNLGCDPLNKQLESLSHDDVLSLFALHALGKKFEAFKRAKSLRTFLATSAGVLDMWQNFYLSNKIVADLVSELPLLRVLSLSNFKISEVPESIGTLRHLRYLNLSQTEIKYLPENVSNLYNLETLILFGCESLSKLPNNFLKLKNLRHLDIRKTWCLDQMPLGIGELKSLQTLSMIIIEGKSGFEIAKLKDLENLCGKVSIVGWDKVQNATDARVANFPQKRLSKLEVLWSDEWEFPKWVGDPLFVHLKHVSLSGCKRCASLPPLAQLESLKELFIEDLDAVKVVGMELLGKCRAFPLLEILSFKRMNGWEKWSTNNREDVFPCLKQLVIEDCPNLVQVTLEVLPPSLKSLNLDNCDCGVLRRLIEVASSVTKLRISSISSLNDVMWRGVTDHLEAVEELSI</sequence>
<evidence type="ECO:0000256" key="6">
    <source>
        <dbReference type="SAM" id="MobiDB-lite"/>
    </source>
</evidence>
<keyword evidence="5" id="KW-0067">ATP-binding</keyword>
<evidence type="ECO:0000259" key="9">
    <source>
        <dbReference type="Pfam" id="PF23598"/>
    </source>
</evidence>
<feature type="domain" description="NB-ARC" evidence="7">
    <location>
        <begin position="1099"/>
        <end position="1271"/>
    </location>
</feature>
<evidence type="ECO:0000256" key="2">
    <source>
        <dbReference type="ARBA" id="ARBA00022737"/>
    </source>
</evidence>
<evidence type="ECO:0000259" key="7">
    <source>
        <dbReference type="Pfam" id="PF00931"/>
    </source>
</evidence>
<evidence type="ECO:0000256" key="5">
    <source>
        <dbReference type="ARBA" id="ARBA00022840"/>
    </source>
</evidence>
<accession>A0A5N6PFQ9</accession>
<dbReference type="SUPFAM" id="SSF52540">
    <property type="entry name" value="P-loop containing nucleoside triphosphate hydrolases"/>
    <property type="match status" value="2"/>
</dbReference>
<keyword evidence="4" id="KW-0611">Plant defense</keyword>
<dbReference type="GO" id="GO:0005524">
    <property type="term" value="F:ATP binding"/>
    <property type="evidence" value="ECO:0007669"/>
    <property type="project" value="UniProtKB-KW"/>
</dbReference>
<evidence type="ECO:0000313" key="11">
    <source>
        <dbReference type="EMBL" id="KAD6453342.1"/>
    </source>
</evidence>
<dbReference type="Gene3D" id="1.20.5.4130">
    <property type="match status" value="1"/>
</dbReference>
<keyword evidence="12" id="KW-1185">Reference proteome</keyword>